<comment type="caution">
    <text evidence="1">The sequence shown here is derived from an EMBL/GenBank/DDBJ whole genome shotgun (WGS) entry which is preliminary data.</text>
</comment>
<sequence length="124" mass="13945">MAPQDMMHLLYTRYGEGESRFSRRRRIIRDFGAVAEIKASELKATEHEDQSELMARQGNRWCGMRVTKGSPKKPKEAACLTQLDGEQAYRLIPLANIETSITAVCIIYNSPIAFNSPSLALDDP</sequence>
<evidence type="ECO:0000313" key="2">
    <source>
        <dbReference type="Proteomes" id="UP001153269"/>
    </source>
</evidence>
<evidence type="ECO:0000313" key="1">
    <source>
        <dbReference type="EMBL" id="CAB1412541.1"/>
    </source>
</evidence>
<name>A0A9N7THC3_PLEPL</name>
<proteinExistence type="predicted"/>
<keyword evidence="2" id="KW-1185">Reference proteome</keyword>
<accession>A0A9N7THC3</accession>
<reference evidence="1" key="1">
    <citation type="submission" date="2020-03" db="EMBL/GenBank/DDBJ databases">
        <authorList>
            <person name="Weist P."/>
        </authorList>
    </citation>
    <scope>NUCLEOTIDE SEQUENCE</scope>
</reference>
<gene>
    <name evidence="1" type="ORF">PLEPLA_LOCUS233</name>
</gene>
<dbReference type="Proteomes" id="UP001153269">
    <property type="component" value="Unassembled WGS sequence"/>
</dbReference>
<dbReference type="AlphaFoldDB" id="A0A9N7THC3"/>
<organism evidence="1 2">
    <name type="scientific">Pleuronectes platessa</name>
    <name type="common">European plaice</name>
    <dbReference type="NCBI Taxonomy" id="8262"/>
    <lineage>
        <taxon>Eukaryota</taxon>
        <taxon>Metazoa</taxon>
        <taxon>Chordata</taxon>
        <taxon>Craniata</taxon>
        <taxon>Vertebrata</taxon>
        <taxon>Euteleostomi</taxon>
        <taxon>Actinopterygii</taxon>
        <taxon>Neopterygii</taxon>
        <taxon>Teleostei</taxon>
        <taxon>Neoteleostei</taxon>
        <taxon>Acanthomorphata</taxon>
        <taxon>Carangaria</taxon>
        <taxon>Pleuronectiformes</taxon>
        <taxon>Pleuronectoidei</taxon>
        <taxon>Pleuronectidae</taxon>
        <taxon>Pleuronectes</taxon>
    </lineage>
</organism>
<protein>
    <submittedName>
        <fullName evidence="1">Uncharacterized protein</fullName>
    </submittedName>
</protein>
<dbReference type="EMBL" id="CADEAL010000006">
    <property type="protein sequence ID" value="CAB1412541.1"/>
    <property type="molecule type" value="Genomic_DNA"/>
</dbReference>